<dbReference type="Pfam" id="PF12663">
    <property type="entry name" value="DUF3788"/>
    <property type="match status" value="1"/>
</dbReference>
<dbReference type="EMBL" id="MGFS01000006">
    <property type="protein sequence ID" value="OGM11959.1"/>
    <property type="molecule type" value="Genomic_DNA"/>
</dbReference>
<dbReference type="Proteomes" id="UP000177053">
    <property type="component" value="Unassembled WGS sequence"/>
</dbReference>
<evidence type="ECO:0008006" key="3">
    <source>
        <dbReference type="Google" id="ProtNLM"/>
    </source>
</evidence>
<organism evidence="1 2">
    <name type="scientific">Candidatus Woesebacteria bacterium RBG_16_34_12</name>
    <dbReference type="NCBI Taxonomy" id="1802480"/>
    <lineage>
        <taxon>Bacteria</taxon>
        <taxon>Candidatus Woeseibacteriota</taxon>
    </lineage>
</organism>
<sequence length="117" mass="13203">MDELISELVNFIRSSYSPEEKLKISKDGGKTLFFRKGGKSLCYIETRGGESTVTVVIGASLNDKVESADISKKAKEMFKQAKQFHDGKWLFFEARTKKDLEDIKNLLAIKRSPPAQD</sequence>
<name>A0A1F7XB13_9BACT</name>
<dbReference type="InterPro" id="IPR024265">
    <property type="entry name" value="DUF3788"/>
</dbReference>
<proteinExistence type="predicted"/>
<comment type="caution">
    <text evidence="1">The sequence shown here is derived from an EMBL/GenBank/DDBJ whole genome shotgun (WGS) entry which is preliminary data.</text>
</comment>
<gene>
    <name evidence="1" type="ORF">A2Z22_04730</name>
</gene>
<evidence type="ECO:0000313" key="2">
    <source>
        <dbReference type="Proteomes" id="UP000177053"/>
    </source>
</evidence>
<accession>A0A1F7XB13</accession>
<reference evidence="1 2" key="1">
    <citation type="journal article" date="2016" name="Nat. Commun.">
        <title>Thousands of microbial genomes shed light on interconnected biogeochemical processes in an aquifer system.</title>
        <authorList>
            <person name="Anantharaman K."/>
            <person name="Brown C.T."/>
            <person name="Hug L.A."/>
            <person name="Sharon I."/>
            <person name="Castelle C.J."/>
            <person name="Probst A.J."/>
            <person name="Thomas B.C."/>
            <person name="Singh A."/>
            <person name="Wilkins M.J."/>
            <person name="Karaoz U."/>
            <person name="Brodie E.L."/>
            <person name="Williams K.H."/>
            <person name="Hubbard S.S."/>
            <person name="Banfield J.F."/>
        </authorList>
    </citation>
    <scope>NUCLEOTIDE SEQUENCE [LARGE SCALE GENOMIC DNA]</scope>
</reference>
<protein>
    <recommendedName>
        <fullName evidence="3">DUF3788 domain-containing protein</fullName>
    </recommendedName>
</protein>
<evidence type="ECO:0000313" key="1">
    <source>
        <dbReference type="EMBL" id="OGM11959.1"/>
    </source>
</evidence>
<dbReference type="AlphaFoldDB" id="A0A1F7XB13"/>